<gene>
    <name evidence="3" type="ORF">BEI59_09710</name>
</gene>
<dbReference type="InterPro" id="IPR001623">
    <property type="entry name" value="DnaJ_domain"/>
</dbReference>
<dbReference type="EMBL" id="MEHA01000005">
    <property type="protein sequence ID" value="ODR53121.1"/>
    <property type="molecule type" value="Genomic_DNA"/>
</dbReference>
<dbReference type="AlphaFoldDB" id="A0A1E3UKE3"/>
<sequence length="250" mass="28332">MIEMSWFSKVKTLEDLKKEYKKLAMQYHPDRPGGDTAKMQQINGEYDRLFPAYQAIHNRTAATPSQETAAQTRSEFYTQNGWKGDNYHPDRSTAEVSKILREYAKRVYPDHKFSITTHTFAGGSSIHVALMAAPYEAFADGKKQSSLNQYYLQENTSLTPQAKKVMLDMNRVINSYRRSDCDSMIDYFDVSFYYDLSIGRWNKPFEVKAPSAAKTAGRKTVSEVLDLSGADFSMSGELDEAMGEDGDLAI</sequence>
<dbReference type="GO" id="GO:0006260">
    <property type="term" value="P:DNA replication"/>
    <property type="evidence" value="ECO:0007669"/>
    <property type="project" value="UniProtKB-KW"/>
</dbReference>
<dbReference type="InterPro" id="IPR041311">
    <property type="entry name" value="LPD29"/>
</dbReference>
<keyword evidence="1" id="KW-0235">DNA replication</keyword>
<comment type="caution">
    <text evidence="3">The sequence shown here is derived from an EMBL/GenBank/DDBJ whole genome shotgun (WGS) entry which is preliminary data.</text>
</comment>
<accession>A0A1E3UKE3</accession>
<dbReference type="CDD" id="cd06257">
    <property type="entry name" value="DnaJ"/>
    <property type="match status" value="1"/>
</dbReference>
<evidence type="ECO:0000313" key="4">
    <source>
        <dbReference type="Proteomes" id="UP000094271"/>
    </source>
</evidence>
<protein>
    <recommendedName>
        <fullName evidence="2">J domain-containing protein</fullName>
    </recommendedName>
</protein>
<evidence type="ECO:0000259" key="2">
    <source>
        <dbReference type="PROSITE" id="PS50076"/>
    </source>
</evidence>
<evidence type="ECO:0000313" key="3">
    <source>
        <dbReference type="EMBL" id="ODR53121.1"/>
    </source>
</evidence>
<dbReference type="Pfam" id="PF00226">
    <property type="entry name" value="DnaJ"/>
    <property type="match status" value="1"/>
</dbReference>
<dbReference type="Pfam" id="PF18847">
    <property type="entry name" value="LPD29"/>
    <property type="match status" value="1"/>
</dbReference>
<dbReference type="PROSITE" id="PS50076">
    <property type="entry name" value="DNAJ_2"/>
    <property type="match status" value="1"/>
</dbReference>
<name>A0A1E3UKE3_9FIRM</name>
<organism evidence="3 4">
    <name type="scientific">Eisenbergiella tayi</name>
    <dbReference type="NCBI Taxonomy" id="1432052"/>
    <lineage>
        <taxon>Bacteria</taxon>
        <taxon>Bacillati</taxon>
        <taxon>Bacillota</taxon>
        <taxon>Clostridia</taxon>
        <taxon>Lachnospirales</taxon>
        <taxon>Lachnospiraceae</taxon>
        <taxon>Eisenbergiella</taxon>
    </lineage>
</organism>
<dbReference type="Gene3D" id="1.10.287.110">
    <property type="entry name" value="DnaJ domain"/>
    <property type="match status" value="1"/>
</dbReference>
<proteinExistence type="predicted"/>
<dbReference type="SUPFAM" id="SSF46565">
    <property type="entry name" value="Chaperone J-domain"/>
    <property type="match status" value="1"/>
</dbReference>
<dbReference type="Proteomes" id="UP000094271">
    <property type="component" value="Unassembled WGS sequence"/>
</dbReference>
<feature type="domain" description="J" evidence="2">
    <location>
        <begin position="1"/>
        <end position="81"/>
    </location>
</feature>
<dbReference type="OrthoDB" id="2003000at2"/>
<evidence type="ECO:0000256" key="1">
    <source>
        <dbReference type="ARBA" id="ARBA00022705"/>
    </source>
</evidence>
<reference evidence="3 4" key="1">
    <citation type="submission" date="2016-08" db="EMBL/GenBank/DDBJ databases">
        <authorList>
            <person name="Seilhamer J.J."/>
        </authorList>
    </citation>
    <scope>NUCLEOTIDE SEQUENCE [LARGE SCALE GENOMIC DNA]</scope>
    <source>
        <strain evidence="3 4">NML150140-1</strain>
    </source>
</reference>
<dbReference type="InterPro" id="IPR036869">
    <property type="entry name" value="J_dom_sf"/>
</dbReference>